<feature type="chain" id="PRO_5040338081" description="ER membrane protein complex subunit 7 beta-sandwich domain-containing protein" evidence="8">
    <location>
        <begin position="17"/>
        <end position="233"/>
    </location>
</feature>
<dbReference type="Pfam" id="PF09430">
    <property type="entry name" value="EMC7_beta-sandw"/>
    <property type="match status" value="1"/>
</dbReference>
<feature type="transmembrane region" description="Helical" evidence="7">
    <location>
        <begin position="147"/>
        <end position="165"/>
    </location>
</feature>
<evidence type="ECO:0000313" key="10">
    <source>
        <dbReference type="EMBL" id="KAF2097451.1"/>
    </source>
</evidence>
<name>A0A9P4M480_9PEZI</name>
<evidence type="ECO:0000313" key="11">
    <source>
        <dbReference type="Proteomes" id="UP000799772"/>
    </source>
</evidence>
<dbReference type="OrthoDB" id="27095at2759"/>
<dbReference type="GO" id="GO:0072546">
    <property type="term" value="C:EMC complex"/>
    <property type="evidence" value="ECO:0007669"/>
    <property type="project" value="TreeGrafter"/>
</dbReference>
<keyword evidence="11" id="KW-1185">Reference proteome</keyword>
<feature type="domain" description="ER membrane protein complex subunit 7 beta-sandwich" evidence="9">
    <location>
        <begin position="30"/>
        <end position="150"/>
    </location>
</feature>
<dbReference type="InterPro" id="IPR019008">
    <property type="entry name" value="Beta_sandwich_EMC7"/>
</dbReference>
<gene>
    <name evidence="10" type="ORF">NA57DRAFT_77708</name>
</gene>
<evidence type="ECO:0000256" key="2">
    <source>
        <dbReference type="ARBA" id="ARBA00022692"/>
    </source>
</evidence>
<keyword evidence="2 7" id="KW-0812">Transmembrane</keyword>
<dbReference type="Proteomes" id="UP000799772">
    <property type="component" value="Unassembled WGS sequence"/>
</dbReference>
<evidence type="ECO:0000256" key="1">
    <source>
        <dbReference type="ARBA" id="ARBA00004167"/>
    </source>
</evidence>
<evidence type="ECO:0000256" key="5">
    <source>
        <dbReference type="ARBA" id="ARBA00023136"/>
    </source>
</evidence>
<accession>A0A9P4M480</accession>
<dbReference type="AlphaFoldDB" id="A0A9P4M480"/>
<evidence type="ECO:0000256" key="3">
    <source>
        <dbReference type="ARBA" id="ARBA00022729"/>
    </source>
</evidence>
<evidence type="ECO:0000256" key="7">
    <source>
        <dbReference type="SAM" id="Phobius"/>
    </source>
</evidence>
<evidence type="ECO:0000256" key="4">
    <source>
        <dbReference type="ARBA" id="ARBA00022989"/>
    </source>
</evidence>
<dbReference type="InterPro" id="IPR039163">
    <property type="entry name" value="EMC7"/>
</dbReference>
<feature type="compositionally biased region" description="Polar residues" evidence="6">
    <location>
        <begin position="208"/>
        <end position="218"/>
    </location>
</feature>
<evidence type="ECO:0000256" key="6">
    <source>
        <dbReference type="SAM" id="MobiDB-lite"/>
    </source>
</evidence>
<keyword evidence="5 7" id="KW-0472">Membrane</keyword>
<evidence type="ECO:0000256" key="8">
    <source>
        <dbReference type="SAM" id="SignalP"/>
    </source>
</evidence>
<protein>
    <recommendedName>
        <fullName evidence="9">ER membrane protein complex subunit 7 beta-sandwich domain-containing protein</fullName>
    </recommendedName>
</protein>
<keyword evidence="3 8" id="KW-0732">Signal</keyword>
<organism evidence="10 11">
    <name type="scientific">Rhizodiscina lignyota</name>
    <dbReference type="NCBI Taxonomy" id="1504668"/>
    <lineage>
        <taxon>Eukaryota</taxon>
        <taxon>Fungi</taxon>
        <taxon>Dikarya</taxon>
        <taxon>Ascomycota</taxon>
        <taxon>Pezizomycotina</taxon>
        <taxon>Dothideomycetes</taxon>
        <taxon>Pleosporomycetidae</taxon>
        <taxon>Aulographales</taxon>
        <taxon>Rhizodiscinaceae</taxon>
        <taxon>Rhizodiscina</taxon>
    </lineage>
</organism>
<comment type="caution">
    <text evidence="10">The sequence shown here is derived from an EMBL/GenBank/DDBJ whole genome shotgun (WGS) entry which is preliminary data.</text>
</comment>
<dbReference type="PANTHER" id="PTHR13605">
    <property type="entry name" value="ER MEMBRANE PROTEIN COMPLEX SUBUNIT 7"/>
    <property type="match status" value="1"/>
</dbReference>
<dbReference type="EMBL" id="ML978128">
    <property type="protein sequence ID" value="KAF2097451.1"/>
    <property type="molecule type" value="Genomic_DNA"/>
</dbReference>
<feature type="region of interest" description="Disordered" evidence="6">
    <location>
        <begin position="205"/>
        <end position="233"/>
    </location>
</feature>
<feature type="signal peptide" evidence="8">
    <location>
        <begin position="1"/>
        <end position="16"/>
    </location>
</feature>
<evidence type="ECO:0000259" key="9">
    <source>
        <dbReference type="Pfam" id="PF09430"/>
    </source>
</evidence>
<comment type="subcellular location">
    <subcellularLocation>
        <location evidence="1">Membrane</location>
        <topology evidence="1">Single-pass membrane protein</topology>
    </subcellularLocation>
</comment>
<sequence>MLKLFTLLSVLPVSLAALITVSIPNTPLVNPSSLPASTHATLDEHGVKLDAPITRANTFVFHNVSSGSYLLSVFCKDYAFENLRIDVTGEEERIEAWQTFRGNEWDNKGESRAGVVPGQVEVRPVVAKDYYQQRSGFSVLSFLKSPMILMALFSLVMIVGMPKLLENMDPEARAEFDEMQKTTGLGAASNPASAMQNFDLAGWMAGATSGSGSNTPAQQPEERGGKGGQRRRG</sequence>
<proteinExistence type="predicted"/>
<reference evidence="10" key="1">
    <citation type="journal article" date="2020" name="Stud. Mycol.">
        <title>101 Dothideomycetes genomes: a test case for predicting lifestyles and emergence of pathogens.</title>
        <authorList>
            <person name="Haridas S."/>
            <person name="Albert R."/>
            <person name="Binder M."/>
            <person name="Bloem J."/>
            <person name="Labutti K."/>
            <person name="Salamov A."/>
            <person name="Andreopoulos B."/>
            <person name="Baker S."/>
            <person name="Barry K."/>
            <person name="Bills G."/>
            <person name="Bluhm B."/>
            <person name="Cannon C."/>
            <person name="Castanera R."/>
            <person name="Culley D."/>
            <person name="Daum C."/>
            <person name="Ezra D."/>
            <person name="Gonzalez J."/>
            <person name="Henrissat B."/>
            <person name="Kuo A."/>
            <person name="Liang C."/>
            <person name="Lipzen A."/>
            <person name="Lutzoni F."/>
            <person name="Magnuson J."/>
            <person name="Mondo S."/>
            <person name="Nolan M."/>
            <person name="Ohm R."/>
            <person name="Pangilinan J."/>
            <person name="Park H.-J."/>
            <person name="Ramirez L."/>
            <person name="Alfaro M."/>
            <person name="Sun H."/>
            <person name="Tritt A."/>
            <person name="Yoshinaga Y."/>
            <person name="Zwiers L.-H."/>
            <person name="Turgeon B."/>
            <person name="Goodwin S."/>
            <person name="Spatafora J."/>
            <person name="Crous P."/>
            <person name="Grigoriev I."/>
        </authorList>
    </citation>
    <scope>NUCLEOTIDE SEQUENCE</scope>
    <source>
        <strain evidence="10">CBS 133067</strain>
    </source>
</reference>
<dbReference type="PANTHER" id="PTHR13605:SF4">
    <property type="entry name" value="ER MEMBRANE PROTEIN COMPLEX SUBUNIT 7"/>
    <property type="match status" value="1"/>
</dbReference>
<keyword evidence="4 7" id="KW-1133">Transmembrane helix</keyword>